<evidence type="ECO:0000313" key="1">
    <source>
        <dbReference type="EMBL" id="RCN34107.1"/>
    </source>
</evidence>
<comment type="caution">
    <text evidence="1">The sequence shown here is derived from an EMBL/GenBank/DDBJ whole genome shotgun (WGS) entry which is preliminary data.</text>
</comment>
<dbReference type="AlphaFoldDB" id="A0A368FV18"/>
<keyword evidence="2" id="KW-1185">Reference proteome</keyword>
<dbReference type="EMBL" id="JOJR01000824">
    <property type="protein sequence ID" value="RCN34107.1"/>
    <property type="molecule type" value="Genomic_DNA"/>
</dbReference>
<gene>
    <name evidence="1" type="ORF">ANCCAN_20057</name>
</gene>
<name>A0A368FV18_ANCCA</name>
<reference evidence="1 2" key="1">
    <citation type="submission" date="2014-10" db="EMBL/GenBank/DDBJ databases">
        <title>Draft genome of the hookworm Ancylostoma caninum.</title>
        <authorList>
            <person name="Mitreva M."/>
        </authorList>
    </citation>
    <scope>NUCLEOTIDE SEQUENCE [LARGE SCALE GENOMIC DNA]</scope>
    <source>
        <strain evidence="1 2">Baltimore</strain>
    </source>
</reference>
<organism evidence="1 2">
    <name type="scientific">Ancylostoma caninum</name>
    <name type="common">Dog hookworm</name>
    <dbReference type="NCBI Taxonomy" id="29170"/>
    <lineage>
        <taxon>Eukaryota</taxon>
        <taxon>Metazoa</taxon>
        <taxon>Ecdysozoa</taxon>
        <taxon>Nematoda</taxon>
        <taxon>Chromadorea</taxon>
        <taxon>Rhabditida</taxon>
        <taxon>Rhabditina</taxon>
        <taxon>Rhabditomorpha</taxon>
        <taxon>Strongyloidea</taxon>
        <taxon>Ancylostomatidae</taxon>
        <taxon>Ancylostomatinae</taxon>
        <taxon>Ancylostoma</taxon>
    </lineage>
</organism>
<evidence type="ECO:0000313" key="2">
    <source>
        <dbReference type="Proteomes" id="UP000252519"/>
    </source>
</evidence>
<accession>A0A368FV18</accession>
<dbReference type="Proteomes" id="UP000252519">
    <property type="component" value="Unassembled WGS sequence"/>
</dbReference>
<protein>
    <submittedName>
        <fullName evidence="1">Uncharacterized protein</fullName>
    </submittedName>
</protein>
<sequence length="141" mass="15740">MMIGKHVVVRAVGDEFLSYPSVGHHCIPCKTTKDKTQRVMFKEALDNGLYALVADGVHKVLPKKLDDNAQLYTIPGVCNDTVEVPLLHAVTTKETMLSCTRIFETVRKELEAIGVGKSGAILRVILDFEKNSYKCCKENFR</sequence>
<proteinExistence type="predicted"/>